<accession>W9UVR7</accession>
<keyword evidence="6" id="KW-0067">ATP-binding</keyword>
<feature type="transmembrane region" description="Helical" evidence="5">
    <location>
        <begin position="65"/>
        <end position="85"/>
    </location>
</feature>
<evidence type="ECO:0000256" key="5">
    <source>
        <dbReference type="SAM" id="Phobius"/>
    </source>
</evidence>
<dbReference type="AlphaFoldDB" id="W9UVR7"/>
<name>W9UVR7_9GAMM</name>
<evidence type="ECO:0000256" key="3">
    <source>
        <dbReference type="ARBA" id="ARBA00022989"/>
    </source>
</evidence>
<keyword evidence="6" id="KW-0547">Nucleotide-binding</keyword>
<reference evidence="7" key="1">
    <citation type="submission" date="2012-11" db="EMBL/GenBank/DDBJ databases">
        <authorList>
            <person name="Singh A."/>
            <person name="Pinnaka A.K."/>
            <person name="Vaidya B."/>
        </authorList>
    </citation>
    <scope>NUCLEOTIDE SEQUENCE [LARGE SCALE GENOMIC DNA]</scope>
    <source>
        <strain evidence="7">AK23</strain>
    </source>
</reference>
<gene>
    <name evidence="6" type="ORF">D791_01971</name>
</gene>
<keyword evidence="2 5" id="KW-0812">Transmembrane</keyword>
<evidence type="ECO:0000256" key="1">
    <source>
        <dbReference type="ARBA" id="ARBA00004651"/>
    </source>
</evidence>
<evidence type="ECO:0000313" key="7">
    <source>
        <dbReference type="Proteomes" id="UP000019464"/>
    </source>
</evidence>
<proteinExistence type="predicted"/>
<comment type="subcellular location">
    <subcellularLocation>
        <location evidence="1">Cell membrane</location>
        <topology evidence="1">Multi-pass membrane protein</topology>
    </subcellularLocation>
</comment>
<keyword evidence="4 5" id="KW-0472">Membrane</keyword>
<dbReference type="GO" id="GO:0005886">
    <property type="term" value="C:plasma membrane"/>
    <property type="evidence" value="ECO:0007669"/>
    <property type="project" value="UniProtKB-SubCell"/>
</dbReference>
<keyword evidence="3 5" id="KW-1133">Transmembrane helix</keyword>
<comment type="caution">
    <text evidence="6">The sequence shown here is derived from an EMBL/GenBank/DDBJ whole genome shotgun (WGS) entry which is preliminary data.</text>
</comment>
<sequence length="105" mass="11720">MQPLSREVAREKSKWLKSLLGEDKIWLKLSVLAGLVAGLMLILQAHLLARAVDATLFHDASVMDLTPLLIGVFAALLIRGVMVMLREWGGRKRRLALGRACVLRY</sequence>
<dbReference type="RefSeq" id="WP_051514370.1">
    <property type="nucleotide sequence ID" value="NZ_AONB01000008.1"/>
</dbReference>
<dbReference type="STRING" id="1229521.D791_01971"/>
<dbReference type="GO" id="GO:0005524">
    <property type="term" value="F:ATP binding"/>
    <property type="evidence" value="ECO:0007669"/>
    <property type="project" value="UniProtKB-KW"/>
</dbReference>
<feature type="transmembrane region" description="Helical" evidence="5">
    <location>
        <begin position="25"/>
        <end position="45"/>
    </location>
</feature>
<dbReference type="InterPro" id="IPR036640">
    <property type="entry name" value="ABC1_TM_sf"/>
</dbReference>
<evidence type="ECO:0000313" key="6">
    <source>
        <dbReference type="EMBL" id="EXJ11184.1"/>
    </source>
</evidence>
<dbReference type="EMBL" id="AONB01000008">
    <property type="protein sequence ID" value="EXJ11184.1"/>
    <property type="molecule type" value="Genomic_DNA"/>
</dbReference>
<dbReference type="SUPFAM" id="SSF90123">
    <property type="entry name" value="ABC transporter transmembrane region"/>
    <property type="match status" value="1"/>
</dbReference>
<organism evidence="6 7">
    <name type="scientific">Nitrincola nitratireducens</name>
    <dbReference type="NCBI Taxonomy" id="1229521"/>
    <lineage>
        <taxon>Bacteria</taxon>
        <taxon>Pseudomonadati</taxon>
        <taxon>Pseudomonadota</taxon>
        <taxon>Gammaproteobacteria</taxon>
        <taxon>Oceanospirillales</taxon>
        <taxon>Oceanospirillaceae</taxon>
        <taxon>Nitrincola</taxon>
    </lineage>
</organism>
<dbReference type="Proteomes" id="UP000019464">
    <property type="component" value="Unassembled WGS sequence"/>
</dbReference>
<evidence type="ECO:0000256" key="2">
    <source>
        <dbReference type="ARBA" id="ARBA00022692"/>
    </source>
</evidence>
<protein>
    <submittedName>
        <fullName evidence="6">Cysteine/glutathione ABC transporter membrane/ATP-binding component</fullName>
    </submittedName>
</protein>
<evidence type="ECO:0000256" key="4">
    <source>
        <dbReference type="ARBA" id="ARBA00023136"/>
    </source>
</evidence>
<reference evidence="6 7" key="2">
    <citation type="journal article" date="2015" name="Syst. Appl. Microbiol.">
        <title>Nitrincola nitratireducens sp. nov. isolated from a haloalkaline crater lake.</title>
        <authorList>
            <person name="Singh A."/>
            <person name="Vaidya B."/>
            <person name="Tanuku N.R."/>
            <person name="Pinnaka A.K."/>
        </authorList>
    </citation>
    <scope>NUCLEOTIDE SEQUENCE [LARGE SCALE GENOMIC DNA]</scope>
    <source>
        <strain evidence="6 7">AK23</strain>
    </source>
</reference>
<keyword evidence="7" id="KW-1185">Reference proteome</keyword>